<dbReference type="AlphaFoldDB" id="A0AAE0M4Y5"/>
<feature type="region of interest" description="Disordered" evidence="6">
    <location>
        <begin position="1"/>
        <end position="55"/>
    </location>
</feature>
<keyword evidence="3 7" id="KW-0812">Transmembrane</keyword>
<dbReference type="GO" id="GO:0005886">
    <property type="term" value="C:plasma membrane"/>
    <property type="evidence" value="ECO:0007669"/>
    <property type="project" value="TreeGrafter"/>
</dbReference>
<keyword evidence="2" id="KW-0813">Transport</keyword>
<feature type="transmembrane region" description="Helical" evidence="7">
    <location>
        <begin position="193"/>
        <end position="216"/>
    </location>
</feature>
<feature type="transmembrane region" description="Helical" evidence="7">
    <location>
        <begin position="101"/>
        <end position="121"/>
    </location>
</feature>
<dbReference type="SUPFAM" id="SSF103473">
    <property type="entry name" value="MFS general substrate transporter"/>
    <property type="match status" value="2"/>
</dbReference>
<evidence type="ECO:0000313" key="9">
    <source>
        <dbReference type="EMBL" id="KAK3318034.1"/>
    </source>
</evidence>
<dbReference type="PANTHER" id="PTHR23502">
    <property type="entry name" value="MAJOR FACILITATOR SUPERFAMILY"/>
    <property type="match status" value="1"/>
</dbReference>
<dbReference type="InterPro" id="IPR036259">
    <property type="entry name" value="MFS_trans_sf"/>
</dbReference>
<comment type="subcellular location">
    <subcellularLocation>
        <location evidence="1">Membrane</location>
        <topology evidence="1">Multi-pass membrane protein</topology>
    </subcellularLocation>
</comment>
<comment type="caution">
    <text evidence="9">The sequence shown here is derived from an EMBL/GenBank/DDBJ whole genome shotgun (WGS) entry which is preliminary data.</text>
</comment>
<keyword evidence="4 7" id="KW-1133">Transmembrane helix</keyword>
<keyword evidence="5 7" id="KW-0472">Membrane</keyword>
<evidence type="ECO:0000256" key="6">
    <source>
        <dbReference type="SAM" id="MobiDB-lite"/>
    </source>
</evidence>
<name>A0AAE0M4Y5_9PEZI</name>
<feature type="transmembrane region" description="Helical" evidence="7">
    <location>
        <begin position="133"/>
        <end position="150"/>
    </location>
</feature>
<feature type="compositionally biased region" description="Basic and acidic residues" evidence="6">
    <location>
        <begin position="1"/>
        <end position="19"/>
    </location>
</feature>
<evidence type="ECO:0000256" key="4">
    <source>
        <dbReference type="ARBA" id="ARBA00022989"/>
    </source>
</evidence>
<dbReference type="Pfam" id="PF07690">
    <property type="entry name" value="MFS_1"/>
    <property type="match status" value="1"/>
</dbReference>
<evidence type="ECO:0000313" key="10">
    <source>
        <dbReference type="Proteomes" id="UP001283341"/>
    </source>
</evidence>
<reference evidence="9" key="1">
    <citation type="journal article" date="2023" name="Mol. Phylogenet. Evol.">
        <title>Genome-scale phylogeny and comparative genomics of the fungal order Sordariales.</title>
        <authorList>
            <person name="Hensen N."/>
            <person name="Bonometti L."/>
            <person name="Westerberg I."/>
            <person name="Brannstrom I.O."/>
            <person name="Guillou S."/>
            <person name="Cros-Aarteil S."/>
            <person name="Calhoun S."/>
            <person name="Haridas S."/>
            <person name="Kuo A."/>
            <person name="Mondo S."/>
            <person name="Pangilinan J."/>
            <person name="Riley R."/>
            <person name="LaButti K."/>
            <person name="Andreopoulos B."/>
            <person name="Lipzen A."/>
            <person name="Chen C."/>
            <person name="Yan M."/>
            <person name="Daum C."/>
            <person name="Ng V."/>
            <person name="Clum A."/>
            <person name="Steindorff A."/>
            <person name="Ohm R.A."/>
            <person name="Martin F."/>
            <person name="Silar P."/>
            <person name="Natvig D.O."/>
            <person name="Lalanne C."/>
            <person name="Gautier V."/>
            <person name="Ament-Velasquez S.L."/>
            <person name="Kruys A."/>
            <person name="Hutchinson M.I."/>
            <person name="Powell A.J."/>
            <person name="Barry K."/>
            <person name="Miller A.N."/>
            <person name="Grigoriev I.V."/>
            <person name="Debuchy R."/>
            <person name="Gladieux P."/>
            <person name="Hiltunen Thoren M."/>
            <person name="Johannesson H."/>
        </authorList>
    </citation>
    <scope>NUCLEOTIDE SEQUENCE</scope>
    <source>
        <strain evidence="9">CBS 118394</strain>
    </source>
</reference>
<proteinExistence type="predicted"/>
<feature type="transmembrane region" description="Helical" evidence="7">
    <location>
        <begin position="67"/>
        <end position="89"/>
    </location>
</feature>
<dbReference type="InterPro" id="IPR011701">
    <property type="entry name" value="MFS"/>
</dbReference>
<dbReference type="GO" id="GO:0022857">
    <property type="term" value="F:transmembrane transporter activity"/>
    <property type="evidence" value="ECO:0007669"/>
    <property type="project" value="InterPro"/>
</dbReference>
<evidence type="ECO:0000256" key="3">
    <source>
        <dbReference type="ARBA" id="ARBA00022692"/>
    </source>
</evidence>
<evidence type="ECO:0000256" key="1">
    <source>
        <dbReference type="ARBA" id="ARBA00004141"/>
    </source>
</evidence>
<dbReference type="PROSITE" id="PS50850">
    <property type="entry name" value="MFS"/>
    <property type="match status" value="1"/>
</dbReference>
<feature type="domain" description="Major facilitator superfamily (MFS) profile" evidence="8">
    <location>
        <begin position="68"/>
        <end position="503"/>
    </location>
</feature>
<dbReference type="PANTHER" id="PTHR23502:SF51">
    <property type="entry name" value="QUINIDINE RESISTANCE PROTEIN 1-RELATED"/>
    <property type="match status" value="1"/>
</dbReference>
<sequence>MGLEEPPKQLDGVSDEKTAPEALAGNEPPSAGDGEGSDDGTGPDPESLDRVPSGPPLQRLFASTKRWIITMATFAGFLSPMTANIYFPALNPIATDLGVSISRVNLTLTSMIFQAISLTMVDDFGDMAGRRRAFILSMVIYMFANLGLALQDDYAALLVLRTMQSLGNNGTLALFFAVVADVAVSAERGKYMGIIGAGINTGPALSPVLGGILAQYLGWRSIFWFCLIYTGAWIIPFAIAVPETSRNVVGNGSVPARGWNLTLVDYIRSRRQLMVRNYSANKLQPKLRIPNPLNALKALMEKDLAMLYFYGTLVYLNFILICATLSTQFVRIYGYNDLQIGLCYLPYGVGCCFAAVVQGRILDWSYRRIARKIGFTIDYRRGDDLRTFPIEEARIQPVGLRHRVVFLLNTLGVDLYPEAPATAVATNNLLRCLFGAGGTALIETMLEAMGRGWTFTFWAVVLVAFSPILWILTKWGPGWREERRVGKLNAKMGNEKEGESRPR</sequence>
<reference evidence="9" key="2">
    <citation type="submission" date="2023-06" db="EMBL/GenBank/DDBJ databases">
        <authorList>
            <consortium name="Lawrence Berkeley National Laboratory"/>
            <person name="Haridas S."/>
            <person name="Hensen N."/>
            <person name="Bonometti L."/>
            <person name="Westerberg I."/>
            <person name="Brannstrom I.O."/>
            <person name="Guillou S."/>
            <person name="Cros-Aarteil S."/>
            <person name="Calhoun S."/>
            <person name="Kuo A."/>
            <person name="Mondo S."/>
            <person name="Pangilinan J."/>
            <person name="Riley R."/>
            <person name="Labutti K."/>
            <person name="Andreopoulos B."/>
            <person name="Lipzen A."/>
            <person name="Chen C."/>
            <person name="Yanf M."/>
            <person name="Daum C."/>
            <person name="Ng V."/>
            <person name="Clum A."/>
            <person name="Steindorff A."/>
            <person name="Ohm R."/>
            <person name="Martin F."/>
            <person name="Silar P."/>
            <person name="Natvig D."/>
            <person name="Lalanne C."/>
            <person name="Gautier V."/>
            <person name="Ament-Velasquez S.L."/>
            <person name="Kruys A."/>
            <person name="Hutchinson M.I."/>
            <person name="Powell A.J."/>
            <person name="Barry K."/>
            <person name="Miller A.N."/>
            <person name="Grigoriev I.V."/>
            <person name="Debuchy R."/>
            <person name="Gladieux P."/>
            <person name="Thoren M.H."/>
            <person name="Johannesson H."/>
        </authorList>
    </citation>
    <scope>NUCLEOTIDE SEQUENCE</scope>
    <source>
        <strain evidence="9">CBS 118394</strain>
    </source>
</reference>
<dbReference type="EMBL" id="JAUEDM010000004">
    <property type="protein sequence ID" value="KAK3318034.1"/>
    <property type="molecule type" value="Genomic_DNA"/>
</dbReference>
<evidence type="ECO:0000256" key="7">
    <source>
        <dbReference type="SAM" id="Phobius"/>
    </source>
</evidence>
<protein>
    <submittedName>
        <fullName evidence="9">Major facilitator superfamily domain-containing protein</fullName>
    </submittedName>
</protein>
<gene>
    <name evidence="9" type="ORF">B0H66DRAFT_602634</name>
</gene>
<dbReference type="Gene3D" id="1.20.1250.20">
    <property type="entry name" value="MFS general substrate transporter like domains"/>
    <property type="match status" value="1"/>
</dbReference>
<dbReference type="InterPro" id="IPR020846">
    <property type="entry name" value="MFS_dom"/>
</dbReference>
<dbReference type="Proteomes" id="UP001283341">
    <property type="component" value="Unassembled WGS sequence"/>
</dbReference>
<evidence type="ECO:0000256" key="2">
    <source>
        <dbReference type="ARBA" id="ARBA00022448"/>
    </source>
</evidence>
<feature type="transmembrane region" description="Helical" evidence="7">
    <location>
        <begin position="338"/>
        <end position="362"/>
    </location>
</feature>
<dbReference type="FunFam" id="1.20.1720.10:FF:000009">
    <property type="entry name" value="MFS multidrug transporter"/>
    <property type="match status" value="1"/>
</dbReference>
<organism evidence="9 10">
    <name type="scientific">Apodospora peruviana</name>
    <dbReference type="NCBI Taxonomy" id="516989"/>
    <lineage>
        <taxon>Eukaryota</taxon>
        <taxon>Fungi</taxon>
        <taxon>Dikarya</taxon>
        <taxon>Ascomycota</taxon>
        <taxon>Pezizomycotina</taxon>
        <taxon>Sordariomycetes</taxon>
        <taxon>Sordariomycetidae</taxon>
        <taxon>Sordariales</taxon>
        <taxon>Lasiosphaeriaceae</taxon>
        <taxon>Apodospora</taxon>
    </lineage>
</organism>
<evidence type="ECO:0000259" key="8">
    <source>
        <dbReference type="PROSITE" id="PS50850"/>
    </source>
</evidence>
<keyword evidence="10" id="KW-1185">Reference proteome</keyword>
<feature type="transmembrane region" description="Helical" evidence="7">
    <location>
        <begin position="170"/>
        <end position="186"/>
    </location>
</feature>
<feature type="transmembrane region" description="Helical" evidence="7">
    <location>
        <begin position="222"/>
        <end position="241"/>
    </location>
</feature>
<feature type="transmembrane region" description="Helical" evidence="7">
    <location>
        <begin position="307"/>
        <end position="326"/>
    </location>
</feature>
<accession>A0AAE0M4Y5</accession>
<feature type="transmembrane region" description="Helical" evidence="7">
    <location>
        <begin position="455"/>
        <end position="473"/>
    </location>
</feature>
<evidence type="ECO:0000256" key="5">
    <source>
        <dbReference type="ARBA" id="ARBA00023136"/>
    </source>
</evidence>